<feature type="modified residue" description="4-aspartylphosphate" evidence="4">
    <location>
        <position position="51"/>
    </location>
</feature>
<dbReference type="InterPro" id="IPR011006">
    <property type="entry name" value="CheY-like_superfamily"/>
</dbReference>
<evidence type="ECO:0000256" key="1">
    <source>
        <dbReference type="ARBA" id="ARBA00022553"/>
    </source>
</evidence>
<keyword evidence="1 4" id="KW-0597">Phosphoprotein</keyword>
<keyword evidence="3" id="KW-0238">DNA-binding</keyword>
<dbReference type="SUPFAM" id="SSF52172">
    <property type="entry name" value="CheY-like"/>
    <property type="match status" value="1"/>
</dbReference>
<dbReference type="Pfam" id="PF00072">
    <property type="entry name" value="Response_reg"/>
    <property type="match status" value="1"/>
</dbReference>
<accession>A0ABZ0WLC0</accession>
<dbReference type="Proteomes" id="UP001325479">
    <property type="component" value="Chromosome"/>
</dbReference>
<reference evidence="6 7" key="1">
    <citation type="submission" date="2023-12" db="EMBL/GenBank/DDBJ databases">
        <title>Genome sequencing and assembly of bacterial species from a model synthetic community.</title>
        <authorList>
            <person name="Hogle S.L."/>
        </authorList>
    </citation>
    <scope>NUCLEOTIDE SEQUENCE [LARGE SCALE GENOMIC DNA]</scope>
    <source>
        <strain evidence="6 7">HAMBI 2494</strain>
    </source>
</reference>
<evidence type="ECO:0000256" key="2">
    <source>
        <dbReference type="ARBA" id="ARBA00023012"/>
    </source>
</evidence>
<dbReference type="SMART" id="SM00448">
    <property type="entry name" value="REC"/>
    <property type="match status" value="1"/>
</dbReference>
<evidence type="ECO:0000256" key="3">
    <source>
        <dbReference type="ARBA" id="ARBA00023125"/>
    </source>
</evidence>
<dbReference type="EMBL" id="CP139965">
    <property type="protein sequence ID" value="WQD78170.1"/>
    <property type="molecule type" value="Genomic_DNA"/>
</dbReference>
<keyword evidence="7" id="KW-1185">Reference proteome</keyword>
<dbReference type="Gene3D" id="3.40.50.2300">
    <property type="match status" value="1"/>
</dbReference>
<evidence type="ECO:0000256" key="4">
    <source>
        <dbReference type="PROSITE-ProRule" id="PRU00169"/>
    </source>
</evidence>
<dbReference type="InterPro" id="IPR001789">
    <property type="entry name" value="Sig_transdc_resp-reg_receiver"/>
</dbReference>
<organism evidence="6 7">
    <name type="scientific">Paraburkholderia kururiensis</name>
    <dbReference type="NCBI Taxonomy" id="984307"/>
    <lineage>
        <taxon>Bacteria</taxon>
        <taxon>Pseudomonadati</taxon>
        <taxon>Pseudomonadota</taxon>
        <taxon>Betaproteobacteria</taxon>
        <taxon>Burkholderiales</taxon>
        <taxon>Burkholderiaceae</taxon>
        <taxon>Paraburkholderia</taxon>
    </lineage>
</organism>
<feature type="domain" description="Response regulatory" evidence="5">
    <location>
        <begin position="2"/>
        <end position="117"/>
    </location>
</feature>
<sequence length="129" mass="14457">MRILALEDDEAQAELIETALTSAGHQVEIANNGRLAVRHLERATVDLLVLDWSVPDLSGLDVLAWTRSRIGVHLPILMLTSRGREDDVAKALEAGADDYMVKPVRRRELTARVACRPRPRRRSVRSLRA</sequence>
<gene>
    <name evidence="6" type="ORF">U0042_00145</name>
</gene>
<dbReference type="PANTHER" id="PTHR48111">
    <property type="entry name" value="REGULATOR OF RPOS"/>
    <property type="match status" value="1"/>
</dbReference>
<protein>
    <submittedName>
        <fullName evidence="6">Response regulator</fullName>
    </submittedName>
</protein>
<evidence type="ECO:0000313" key="7">
    <source>
        <dbReference type="Proteomes" id="UP001325479"/>
    </source>
</evidence>
<dbReference type="PANTHER" id="PTHR48111:SF40">
    <property type="entry name" value="PHOSPHATE REGULON TRANSCRIPTIONAL REGULATORY PROTEIN PHOB"/>
    <property type="match status" value="1"/>
</dbReference>
<proteinExistence type="predicted"/>
<dbReference type="PROSITE" id="PS50110">
    <property type="entry name" value="RESPONSE_REGULATORY"/>
    <property type="match status" value="1"/>
</dbReference>
<evidence type="ECO:0000259" key="5">
    <source>
        <dbReference type="PROSITE" id="PS50110"/>
    </source>
</evidence>
<name>A0ABZ0WLC0_9BURK</name>
<evidence type="ECO:0000313" key="6">
    <source>
        <dbReference type="EMBL" id="WQD78170.1"/>
    </source>
</evidence>
<dbReference type="InterPro" id="IPR039420">
    <property type="entry name" value="WalR-like"/>
</dbReference>
<dbReference type="RefSeq" id="WP_232833671.1">
    <property type="nucleotide sequence ID" value="NZ_CP139965.1"/>
</dbReference>
<keyword evidence="2" id="KW-0902">Two-component regulatory system</keyword>
<dbReference type="CDD" id="cd17574">
    <property type="entry name" value="REC_OmpR"/>
    <property type="match status" value="1"/>
</dbReference>